<evidence type="ECO:0000313" key="1">
    <source>
        <dbReference type="EMBL" id="KAI4331236.1"/>
    </source>
</evidence>
<sequence>MADPTPTESSFPSDIFGLKRISNSFPNVSGLFIGFSKVPPEPDNSCSPTSILDFRFLSNLSNPFKLRSTRSASINGSQRKWEFGEMGLGMINVLANEEEPSGEISCLQRKDIIFGLRANRNAHYLSRDGGGYTPKSKSLPRNFRVLHQTPELGSEENFAVRIEPGAVQNFSSYPLSSRSLSMLSRSNQNQERDSGKFCIEDFSANTSIAPVADQDFSLPQPLAADLRSLPVPISQSDGYVRPLSAKEIELSEDYTCIISYGPNSKTTHIFGDRILDCHSNNLCIATKDDQGAEMPHKVDSEGADAPPPDESLSLCLLCEKKLGDEEEICECETAPRTRECVPREIIGELMEKIQDGPYEDVSGSFNSDSLFTFGMPFAI</sequence>
<dbReference type="EMBL" id="CM042887">
    <property type="protein sequence ID" value="KAI4331236.1"/>
    <property type="molecule type" value="Genomic_DNA"/>
</dbReference>
<reference evidence="2" key="1">
    <citation type="journal article" date="2023" name="Front. Plant Sci.">
        <title>Chromosomal-level genome assembly of Melastoma candidum provides insights into trichome evolution.</title>
        <authorList>
            <person name="Zhong Y."/>
            <person name="Wu W."/>
            <person name="Sun C."/>
            <person name="Zou P."/>
            <person name="Liu Y."/>
            <person name="Dai S."/>
            <person name="Zhou R."/>
        </authorList>
    </citation>
    <scope>NUCLEOTIDE SEQUENCE [LARGE SCALE GENOMIC DNA]</scope>
</reference>
<accession>A0ACB9N4N1</accession>
<name>A0ACB9N4N1_9MYRT</name>
<evidence type="ECO:0000313" key="2">
    <source>
        <dbReference type="Proteomes" id="UP001057402"/>
    </source>
</evidence>
<comment type="caution">
    <text evidence="1">The sequence shown here is derived from an EMBL/GenBank/DDBJ whole genome shotgun (WGS) entry which is preliminary data.</text>
</comment>
<gene>
    <name evidence="1" type="ORF">MLD38_029440</name>
</gene>
<protein>
    <submittedName>
        <fullName evidence="1">Uncharacterized protein</fullName>
    </submittedName>
</protein>
<proteinExistence type="predicted"/>
<dbReference type="Proteomes" id="UP001057402">
    <property type="component" value="Chromosome 8"/>
</dbReference>
<organism evidence="1 2">
    <name type="scientific">Melastoma candidum</name>
    <dbReference type="NCBI Taxonomy" id="119954"/>
    <lineage>
        <taxon>Eukaryota</taxon>
        <taxon>Viridiplantae</taxon>
        <taxon>Streptophyta</taxon>
        <taxon>Embryophyta</taxon>
        <taxon>Tracheophyta</taxon>
        <taxon>Spermatophyta</taxon>
        <taxon>Magnoliopsida</taxon>
        <taxon>eudicotyledons</taxon>
        <taxon>Gunneridae</taxon>
        <taxon>Pentapetalae</taxon>
        <taxon>rosids</taxon>
        <taxon>malvids</taxon>
        <taxon>Myrtales</taxon>
        <taxon>Melastomataceae</taxon>
        <taxon>Melastomatoideae</taxon>
        <taxon>Melastomateae</taxon>
        <taxon>Melastoma</taxon>
    </lineage>
</organism>
<keyword evidence="2" id="KW-1185">Reference proteome</keyword>